<dbReference type="GO" id="GO:0071555">
    <property type="term" value="P:cell wall organization"/>
    <property type="evidence" value="ECO:0007669"/>
    <property type="project" value="TreeGrafter"/>
</dbReference>
<comment type="subcellular location">
    <subcellularLocation>
        <location evidence="1">Cell membrane</location>
        <topology evidence="1">Multi-pass membrane protein</topology>
    </subcellularLocation>
</comment>
<dbReference type="PANTHER" id="PTHR22926:SF3">
    <property type="entry name" value="UNDECAPRENYL-PHOSPHATE ALPHA-N-ACETYLGLUCOSAMINYL 1-PHOSPHATE TRANSFERASE"/>
    <property type="match status" value="1"/>
</dbReference>
<dbReference type="EMBL" id="SMSI01000001">
    <property type="protein sequence ID" value="TDH38739.1"/>
    <property type="molecule type" value="Genomic_DNA"/>
</dbReference>
<comment type="cofactor">
    <cofactor evidence="7">
        <name>Mg(2+)</name>
        <dbReference type="ChEBI" id="CHEBI:18420"/>
    </cofactor>
</comment>
<dbReference type="Pfam" id="PF00953">
    <property type="entry name" value="Glycos_transf_4"/>
    <property type="match status" value="1"/>
</dbReference>
<feature type="transmembrane region" description="Helical" evidence="8">
    <location>
        <begin position="132"/>
        <end position="150"/>
    </location>
</feature>
<dbReference type="OrthoDB" id="9783652at2"/>
<dbReference type="PANTHER" id="PTHR22926">
    <property type="entry name" value="PHOSPHO-N-ACETYLMURAMOYL-PENTAPEPTIDE-TRANSFERASE"/>
    <property type="match status" value="1"/>
</dbReference>
<keyword evidence="6 8" id="KW-0472">Membrane</keyword>
<keyword evidence="7" id="KW-0479">Metal-binding</keyword>
<dbReference type="InterPro" id="IPR000715">
    <property type="entry name" value="Glycosyl_transferase_4"/>
</dbReference>
<dbReference type="Proteomes" id="UP000295131">
    <property type="component" value="Unassembled WGS sequence"/>
</dbReference>
<feature type="transmembrane region" description="Helical" evidence="8">
    <location>
        <begin position="49"/>
        <end position="69"/>
    </location>
</feature>
<dbReference type="GO" id="GO:0005886">
    <property type="term" value="C:plasma membrane"/>
    <property type="evidence" value="ECO:0007669"/>
    <property type="project" value="UniProtKB-SubCell"/>
</dbReference>
<evidence type="ECO:0008006" key="11">
    <source>
        <dbReference type="Google" id="ProtNLM"/>
    </source>
</evidence>
<feature type="transmembrane region" description="Helical" evidence="8">
    <location>
        <begin position="181"/>
        <end position="198"/>
    </location>
</feature>
<feature type="transmembrane region" description="Helical" evidence="8">
    <location>
        <begin position="156"/>
        <end position="174"/>
    </location>
</feature>
<evidence type="ECO:0000256" key="5">
    <source>
        <dbReference type="ARBA" id="ARBA00022989"/>
    </source>
</evidence>
<keyword evidence="2" id="KW-1003">Cell membrane</keyword>
<keyword evidence="3" id="KW-0808">Transferase</keyword>
<dbReference type="GO" id="GO:0009103">
    <property type="term" value="P:lipopolysaccharide biosynthetic process"/>
    <property type="evidence" value="ECO:0007669"/>
    <property type="project" value="TreeGrafter"/>
</dbReference>
<dbReference type="GO" id="GO:0046872">
    <property type="term" value="F:metal ion binding"/>
    <property type="evidence" value="ECO:0007669"/>
    <property type="project" value="UniProtKB-KW"/>
</dbReference>
<evidence type="ECO:0000256" key="4">
    <source>
        <dbReference type="ARBA" id="ARBA00022692"/>
    </source>
</evidence>
<keyword evidence="4 8" id="KW-0812">Transmembrane</keyword>
<evidence type="ECO:0000256" key="2">
    <source>
        <dbReference type="ARBA" id="ARBA00022475"/>
    </source>
</evidence>
<feature type="binding site" evidence="7">
    <location>
        <position position="149"/>
    </location>
    <ligand>
        <name>Mg(2+)</name>
        <dbReference type="ChEBI" id="CHEBI:18420"/>
    </ligand>
</feature>
<keyword evidence="7" id="KW-0460">Magnesium</keyword>
<dbReference type="AlphaFoldDB" id="A0A4R5PP19"/>
<evidence type="ECO:0000313" key="9">
    <source>
        <dbReference type="EMBL" id="TDH38739.1"/>
    </source>
</evidence>
<dbReference type="GO" id="GO:0044038">
    <property type="term" value="P:cell wall macromolecule biosynthetic process"/>
    <property type="evidence" value="ECO:0007669"/>
    <property type="project" value="TreeGrafter"/>
</dbReference>
<evidence type="ECO:0000256" key="1">
    <source>
        <dbReference type="ARBA" id="ARBA00004651"/>
    </source>
</evidence>
<sequence>MLITAIATALAAGAGAFVLIAALNRLLPTGMLAAGITDRSAHAHPARQFGGLGVVPAALFAAFIGCGLYGADAAALLGPATGMALLFALGMIDDIRDVGPFIKLPAQIASAALALTSLDPGAGWLGLLPSPLAYVVAMIVIVGFINLVNFMDGIDLISAAGAGTGLLFLGLSLLISGHATVGLMALALWGAMIGFGWHNRPKAKVFLGDSGSLPLGLAAGYLTLVAAQDIVLPAALLPFAYYLVDGLATLAMRLRDGENILQAHARHAYQHARRCGLNEWRIVTEIAVVTLTGGLAALLSPGMPPLLAWLFIGGGWLMAIALYWRFRLLS</sequence>
<feature type="transmembrane region" description="Helical" evidence="8">
    <location>
        <begin position="282"/>
        <end position="300"/>
    </location>
</feature>
<dbReference type="GO" id="GO:0016780">
    <property type="term" value="F:phosphotransferase activity, for other substituted phosphate groups"/>
    <property type="evidence" value="ECO:0007669"/>
    <property type="project" value="InterPro"/>
</dbReference>
<proteinExistence type="predicted"/>
<dbReference type="RefSeq" id="WP_133283573.1">
    <property type="nucleotide sequence ID" value="NZ_SMSI01000001.1"/>
</dbReference>
<name>A0A4R5PP19_9HYPH</name>
<organism evidence="9 10">
    <name type="scientific">Pseudohoeflea suaedae</name>
    <dbReference type="NCBI Taxonomy" id="877384"/>
    <lineage>
        <taxon>Bacteria</taxon>
        <taxon>Pseudomonadati</taxon>
        <taxon>Pseudomonadota</taxon>
        <taxon>Alphaproteobacteria</taxon>
        <taxon>Hyphomicrobiales</taxon>
        <taxon>Rhizobiaceae</taxon>
        <taxon>Pseudohoeflea</taxon>
    </lineage>
</organism>
<accession>A0A4R5PP19</accession>
<reference evidence="9 10" key="1">
    <citation type="journal article" date="2013" name="Int. J. Syst. Evol. Microbiol.">
        <title>Hoeflea suaedae sp. nov., an endophytic bacterium isolated from the root of the halophyte Suaeda maritima.</title>
        <authorList>
            <person name="Chung E.J."/>
            <person name="Park J.A."/>
            <person name="Pramanik P."/>
            <person name="Bibi F."/>
            <person name="Jeon C.O."/>
            <person name="Chung Y.R."/>
        </authorList>
    </citation>
    <scope>NUCLEOTIDE SEQUENCE [LARGE SCALE GENOMIC DNA]</scope>
    <source>
        <strain evidence="9 10">YC6898</strain>
    </source>
</reference>
<evidence type="ECO:0000313" key="10">
    <source>
        <dbReference type="Proteomes" id="UP000295131"/>
    </source>
</evidence>
<comment type="caution">
    <text evidence="9">The sequence shown here is derived from an EMBL/GenBank/DDBJ whole genome shotgun (WGS) entry which is preliminary data.</text>
</comment>
<keyword evidence="10" id="KW-1185">Reference proteome</keyword>
<keyword evidence="5 8" id="KW-1133">Transmembrane helix</keyword>
<evidence type="ECO:0000256" key="6">
    <source>
        <dbReference type="ARBA" id="ARBA00023136"/>
    </source>
</evidence>
<feature type="transmembrane region" description="Helical" evidence="8">
    <location>
        <begin position="306"/>
        <end position="324"/>
    </location>
</feature>
<evidence type="ECO:0000256" key="8">
    <source>
        <dbReference type="SAM" id="Phobius"/>
    </source>
</evidence>
<feature type="transmembrane region" description="Helical" evidence="8">
    <location>
        <begin position="218"/>
        <end position="244"/>
    </location>
</feature>
<evidence type="ECO:0000256" key="3">
    <source>
        <dbReference type="ARBA" id="ARBA00022679"/>
    </source>
</evidence>
<gene>
    <name evidence="9" type="ORF">E2A64_06490</name>
</gene>
<evidence type="ECO:0000256" key="7">
    <source>
        <dbReference type="PIRSR" id="PIRSR600715-1"/>
    </source>
</evidence>
<feature type="binding site" evidence="7">
    <location>
        <position position="209"/>
    </location>
    <ligand>
        <name>Mg(2+)</name>
        <dbReference type="ChEBI" id="CHEBI:18420"/>
    </ligand>
</feature>
<protein>
    <recommendedName>
        <fullName evidence="11">Glycosyltransferase family 4 protein</fullName>
    </recommendedName>
</protein>